<reference evidence="1 2" key="1">
    <citation type="journal article" date="2011" name="PLoS Pathog.">
        <title>Dynamic evolution of pathogenicity revealed by sequencing and comparative genomics of 19 Pseudomonas syringae isolates.</title>
        <authorList>
            <person name="Baltrus D.A."/>
            <person name="Nishimura M.T."/>
            <person name="Romanchuk A."/>
            <person name="Chang J.H."/>
            <person name="Mukhtar M.S."/>
            <person name="Cherkis K."/>
            <person name="Roach J."/>
            <person name="Grant S.R."/>
            <person name="Jones C.D."/>
            <person name="Dangl J.L."/>
        </authorList>
    </citation>
    <scope>NUCLEOTIDE SEQUENCE [LARGE SCALE GENOMIC DNA]</scope>
    <source>
        <strain evidence="2">race 4</strain>
    </source>
</reference>
<dbReference type="EMBL" id="ADWY01003072">
    <property type="protein sequence ID" value="EGH18719.1"/>
    <property type="molecule type" value="Genomic_DNA"/>
</dbReference>
<gene>
    <name evidence="1" type="ORF">Pgy4_37751</name>
</gene>
<feature type="non-terminal residue" evidence="1">
    <location>
        <position position="1"/>
    </location>
</feature>
<name>F3CHH7_PSESG</name>
<sequence length="50" mass="5291">AAGVAMGLPEGYVRSATKIHIALGPMLQSIDRLIHAIDETDSKDSSAKRV</sequence>
<dbReference type="HOGENOM" id="CLU_3111201_0_0_6"/>
<evidence type="ECO:0000313" key="2">
    <source>
        <dbReference type="Proteomes" id="UP000005466"/>
    </source>
</evidence>
<evidence type="ECO:0000313" key="1">
    <source>
        <dbReference type="EMBL" id="EGH18719.1"/>
    </source>
</evidence>
<protein>
    <submittedName>
        <fullName evidence="1">Uncharacterized protein</fullName>
    </submittedName>
</protein>
<comment type="caution">
    <text evidence="1">The sequence shown here is derived from an EMBL/GenBank/DDBJ whole genome shotgun (WGS) entry which is preliminary data.</text>
</comment>
<proteinExistence type="predicted"/>
<organism evidence="1 2">
    <name type="scientific">Pseudomonas savastanoi pv. glycinea str. race 4</name>
    <dbReference type="NCBI Taxonomy" id="875330"/>
    <lineage>
        <taxon>Bacteria</taxon>
        <taxon>Pseudomonadati</taxon>
        <taxon>Pseudomonadota</taxon>
        <taxon>Gammaproteobacteria</taxon>
        <taxon>Pseudomonadales</taxon>
        <taxon>Pseudomonadaceae</taxon>
        <taxon>Pseudomonas</taxon>
    </lineage>
</organism>
<dbReference type="AlphaFoldDB" id="F3CHH7"/>
<accession>F3CHH7</accession>
<dbReference type="Proteomes" id="UP000005466">
    <property type="component" value="Unassembled WGS sequence"/>
</dbReference>